<comment type="caution">
    <text evidence="2">The sequence shown here is derived from an EMBL/GenBank/DDBJ whole genome shotgun (WGS) entry which is preliminary data.</text>
</comment>
<gene>
    <name evidence="2" type="ORF">GWK47_047727</name>
</gene>
<protein>
    <submittedName>
        <fullName evidence="2">Uncharacterized protein</fullName>
    </submittedName>
</protein>
<organism evidence="2 3">
    <name type="scientific">Chionoecetes opilio</name>
    <name type="common">Atlantic snow crab</name>
    <name type="synonym">Cancer opilio</name>
    <dbReference type="NCBI Taxonomy" id="41210"/>
    <lineage>
        <taxon>Eukaryota</taxon>
        <taxon>Metazoa</taxon>
        <taxon>Ecdysozoa</taxon>
        <taxon>Arthropoda</taxon>
        <taxon>Crustacea</taxon>
        <taxon>Multicrustacea</taxon>
        <taxon>Malacostraca</taxon>
        <taxon>Eumalacostraca</taxon>
        <taxon>Eucarida</taxon>
        <taxon>Decapoda</taxon>
        <taxon>Pleocyemata</taxon>
        <taxon>Brachyura</taxon>
        <taxon>Eubrachyura</taxon>
        <taxon>Majoidea</taxon>
        <taxon>Majidae</taxon>
        <taxon>Chionoecetes</taxon>
    </lineage>
</organism>
<evidence type="ECO:0000313" key="2">
    <source>
        <dbReference type="EMBL" id="KAG0720789.1"/>
    </source>
</evidence>
<evidence type="ECO:0000313" key="3">
    <source>
        <dbReference type="Proteomes" id="UP000770661"/>
    </source>
</evidence>
<accession>A0A8J4YDD0</accession>
<dbReference type="PANTHER" id="PTHR23278:SF19">
    <property type="entry name" value="OBSCURIN"/>
    <property type="match status" value="1"/>
</dbReference>
<dbReference type="EMBL" id="JACEEZ010012263">
    <property type="protein sequence ID" value="KAG0720789.1"/>
    <property type="molecule type" value="Genomic_DNA"/>
</dbReference>
<evidence type="ECO:0000256" key="1">
    <source>
        <dbReference type="SAM" id="Phobius"/>
    </source>
</evidence>
<keyword evidence="1" id="KW-1133">Transmembrane helix</keyword>
<keyword evidence="1" id="KW-0472">Membrane</keyword>
<feature type="transmembrane region" description="Helical" evidence="1">
    <location>
        <begin position="246"/>
        <end position="263"/>
    </location>
</feature>
<keyword evidence="3" id="KW-1185">Reference proteome</keyword>
<dbReference type="OrthoDB" id="10055806at2759"/>
<dbReference type="AlphaFoldDB" id="A0A8J4YDD0"/>
<name>A0A8J4YDD0_CHIOP</name>
<proteinExistence type="predicted"/>
<keyword evidence="1" id="KW-0812">Transmembrane</keyword>
<dbReference type="Proteomes" id="UP000770661">
    <property type="component" value="Unassembled WGS sequence"/>
</dbReference>
<sequence length="285" mass="31565">MVYDRGVPRSASRHDPSALFTNRLIIPAFMWAVNTSTGVVDVALNLSSQAGRRSVVRYMPQTHHDFGELLCWAANRVGQQRRPCVFRVIPAAKPEAVHGCRTERNSSMPSSYAVIRARRAGTGGLNQTFTLEVRQRARQEVLEAFRHAPTPLHHHRGVARLVEVWARVQRLPAFDPSHQVPTRFILAWLKIGAEYLLTVTAANSRGSSPPVTLNYTATAASADKVVSPHATLSLGHHHAGCWSPSWAPWWGVSACVAVGVLLVRRWRGRRKSRAKILYGAAEGRP</sequence>
<reference evidence="2" key="1">
    <citation type="submission" date="2020-07" db="EMBL/GenBank/DDBJ databases">
        <title>The High-quality genome of the commercially important snow crab, Chionoecetes opilio.</title>
        <authorList>
            <person name="Jeong J.-H."/>
            <person name="Ryu S."/>
        </authorList>
    </citation>
    <scope>NUCLEOTIDE SEQUENCE</scope>
    <source>
        <strain evidence="2">MADBK_172401_WGS</strain>
        <tissue evidence="2">Digestive gland</tissue>
    </source>
</reference>
<dbReference type="PANTHER" id="PTHR23278">
    <property type="entry name" value="SIDESTEP PROTEIN"/>
    <property type="match status" value="1"/>
</dbReference>